<name>A0A1I0GFR0_9PROT</name>
<dbReference type="EMBL" id="FOHI01000013">
    <property type="protein sequence ID" value="SET69693.1"/>
    <property type="molecule type" value="Genomic_DNA"/>
</dbReference>
<reference evidence="1 2" key="1">
    <citation type="submission" date="2016-10" db="EMBL/GenBank/DDBJ databases">
        <authorList>
            <person name="de Groot N.N."/>
        </authorList>
    </citation>
    <scope>NUCLEOTIDE SEQUENCE [LARGE SCALE GENOMIC DNA]</scope>
    <source>
        <strain evidence="1 2">Nl7</strain>
    </source>
</reference>
<evidence type="ECO:0000313" key="2">
    <source>
        <dbReference type="Proteomes" id="UP000183339"/>
    </source>
</evidence>
<gene>
    <name evidence="1" type="ORF">SAMN05216412_11323</name>
</gene>
<sequence>MFVKNRNDRWNRLSGDVSFINPNICFCAPDIPDPDPQVGAAMKANADISKEMAQVARDTLAWNKERAAKQDPLIEKVVQQQIGSADTNADRATEQWQHYLDLFQPVEKRMVEEANNFDSAERKERMAAEAAADTTRAHQAMQDQQARMMGRLGINPNSGRFAALNNEMGLAQAKDTAGTINKARRDTEMQGIALRTGAA</sequence>
<organism evidence="1 2">
    <name type="scientific">Nitrosospira multiformis</name>
    <dbReference type="NCBI Taxonomy" id="1231"/>
    <lineage>
        <taxon>Bacteria</taxon>
        <taxon>Pseudomonadati</taxon>
        <taxon>Pseudomonadota</taxon>
        <taxon>Betaproteobacteria</taxon>
        <taxon>Nitrosomonadales</taxon>
        <taxon>Nitrosomonadaceae</taxon>
        <taxon>Nitrosospira</taxon>
    </lineage>
</organism>
<dbReference type="RefSeq" id="WP_074709313.1">
    <property type="nucleotide sequence ID" value="NZ_FOHI01000013.1"/>
</dbReference>
<accession>A0A1I0GFR0</accession>
<dbReference type="OrthoDB" id="8566358at2"/>
<protein>
    <submittedName>
        <fullName evidence="1">Uncharacterized protein</fullName>
    </submittedName>
</protein>
<dbReference type="Proteomes" id="UP000183339">
    <property type="component" value="Unassembled WGS sequence"/>
</dbReference>
<dbReference type="AlphaFoldDB" id="A0A1I0GFR0"/>
<proteinExistence type="predicted"/>
<evidence type="ECO:0000313" key="1">
    <source>
        <dbReference type="EMBL" id="SET69693.1"/>
    </source>
</evidence>